<reference evidence="1 2" key="3">
    <citation type="journal article" date="2022" name="Microbiol. Spectr.">
        <title>Folding features and dynamics of 3D genome architecture in plant fungal pathogens.</title>
        <authorList>
            <person name="Xia C."/>
        </authorList>
    </citation>
    <scope>NUCLEOTIDE SEQUENCE [LARGE SCALE GENOMIC DNA]</scope>
    <source>
        <strain evidence="1 2">93-210</strain>
    </source>
</reference>
<organism evidence="1 2">
    <name type="scientific">Puccinia striiformis f. sp. tritici</name>
    <dbReference type="NCBI Taxonomy" id="168172"/>
    <lineage>
        <taxon>Eukaryota</taxon>
        <taxon>Fungi</taxon>
        <taxon>Dikarya</taxon>
        <taxon>Basidiomycota</taxon>
        <taxon>Pucciniomycotina</taxon>
        <taxon>Pucciniomycetes</taxon>
        <taxon>Pucciniales</taxon>
        <taxon>Pucciniaceae</taxon>
        <taxon>Puccinia</taxon>
    </lineage>
</organism>
<dbReference type="Proteomes" id="UP001060170">
    <property type="component" value="Chromosome 11"/>
</dbReference>
<evidence type="ECO:0000313" key="2">
    <source>
        <dbReference type="Proteomes" id="UP001060170"/>
    </source>
</evidence>
<dbReference type="EMBL" id="CM045875">
    <property type="protein sequence ID" value="KAI7943751.1"/>
    <property type="molecule type" value="Genomic_DNA"/>
</dbReference>
<gene>
    <name evidence="1" type="ORF">MJO28_011279</name>
</gene>
<accession>A0ACC0E294</accession>
<comment type="caution">
    <text evidence="1">The sequence shown here is derived from an EMBL/GenBank/DDBJ whole genome shotgun (WGS) entry which is preliminary data.</text>
</comment>
<proteinExistence type="predicted"/>
<evidence type="ECO:0000313" key="1">
    <source>
        <dbReference type="EMBL" id="KAI7943751.1"/>
    </source>
</evidence>
<keyword evidence="2" id="KW-1185">Reference proteome</keyword>
<name>A0ACC0E294_9BASI</name>
<reference evidence="2" key="2">
    <citation type="journal article" date="2018" name="Mol. Plant Microbe Interact.">
        <title>Genome sequence resources for the wheat stripe rust pathogen (Puccinia striiformis f. sp. tritici) and the barley stripe rust pathogen (Puccinia striiformis f. sp. hordei).</title>
        <authorList>
            <person name="Xia C."/>
            <person name="Wang M."/>
            <person name="Yin C."/>
            <person name="Cornejo O.E."/>
            <person name="Hulbert S.H."/>
            <person name="Chen X."/>
        </authorList>
    </citation>
    <scope>NUCLEOTIDE SEQUENCE [LARGE SCALE GENOMIC DNA]</scope>
    <source>
        <strain evidence="2">93-210</strain>
    </source>
</reference>
<reference evidence="2" key="1">
    <citation type="journal article" date="2018" name="BMC Genomics">
        <title>Genomic insights into host adaptation between the wheat stripe rust pathogen (Puccinia striiformis f. sp. tritici) and the barley stripe rust pathogen (Puccinia striiformis f. sp. hordei).</title>
        <authorList>
            <person name="Xia C."/>
            <person name="Wang M."/>
            <person name="Yin C."/>
            <person name="Cornejo O.E."/>
            <person name="Hulbert S.H."/>
            <person name="Chen X."/>
        </authorList>
    </citation>
    <scope>NUCLEOTIDE SEQUENCE [LARGE SCALE GENOMIC DNA]</scope>
    <source>
        <strain evidence="2">93-210</strain>
    </source>
</reference>
<protein>
    <submittedName>
        <fullName evidence="1">Uncharacterized protein</fullName>
    </submittedName>
</protein>
<sequence length="714" mass="77167">MASPSDPSLLSNPSLPPTETASDAQEDAVNVQGDAGNLVATSALDTLKGPAPSLEAYANFNSIAPPTLLRSERRQAGKKEFVTSCSKLEEILQQALGLSESIPVPPATIISGLREMHEQCRKRKQDVSKGKPIPPEDLIDLTNEPDDNEDMGKFPQGVSAVKPPIKRRRMDEIQPLAKSEGSSSCSRRSPPTTQHTTGVPPDPAGLSTPATQTAIGPELATSQSSATLTGEGADPTPSIPSSTAPKGPIIQATPSSTAPDVHPNTSNASSTIQAGAAPGTVSASNQPVLLPPPPPPLFLLKPASDKGPNTDPTATADLLADPSTNPSTNPPTNLSGSAPQPSTTTFILDDVVRAEVHSILQTFQGNLNRHKFKQAYQAVHEFIDCRAQSMHKRSPPPAFPQFSLVQSESSHNAWLKEISKYLETLLLPANDEPWYAPGLINIPNIKAANLAELKAEGHVEYPLALLLLEIQKPSKFYLSRWSNCIASSIQLTAQQFAVKPTSLGDLNNDNLDSHLRILEYLNGCKTSASNSEDGKMRNDMTLKPLYQLHNTIIDIFITYSIIRGSVVADVEPDATSPNSQALVVQKKELDKHRSRHNYTPFCLYLVAGVRGLILASHNRQFISGASALGFLSAVEHIFTKNIPRREGLEPIWRRLGAYIDGLFIDSFLTPNCLFSFHQPQILQLAQAITSDFLLSVQNQFPSQNFKIPRAITVK</sequence>